<dbReference type="InterPro" id="IPR039564">
    <property type="entry name" value="Peptidase_C39-like"/>
</dbReference>
<dbReference type="Pfam" id="PF13432">
    <property type="entry name" value="TPR_16"/>
    <property type="match status" value="1"/>
</dbReference>
<dbReference type="Pfam" id="PF14559">
    <property type="entry name" value="TPR_19"/>
    <property type="match status" value="2"/>
</dbReference>
<dbReference type="SMART" id="SM00028">
    <property type="entry name" value="TPR"/>
    <property type="match status" value="10"/>
</dbReference>
<reference evidence="2 3" key="1">
    <citation type="submission" date="2014-12" db="EMBL/GenBank/DDBJ databases">
        <title>16Stimator: statistical estimation of ribosomal gene copy numbers from draft genome assemblies.</title>
        <authorList>
            <person name="Perisin M.A."/>
            <person name="Vetter M."/>
            <person name="Gilbert J.A."/>
            <person name="Bergelson J."/>
        </authorList>
    </citation>
    <scope>NUCLEOTIDE SEQUENCE [LARGE SCALE GENOMIC DNA]</scope>
    <source>
        <strain evidence="2 3">MEJ086</strain>
    </source>
</reference>
<dbReference type="InterPro" id="IPR011990">
    <property type="entry name" value="TPR-like_helical_dom_sf"/>
</dbReference>
<protein>
    <recommendedName>
        <fullName evidence="1">Peptidase C39-like domain-containing protein</fullName>
    </recommendedName>
</protein>
<dbReference type="OrthoDB" id="221093at2"/>
<evidence type="ECO:0000313" key="3">
    <source>
        <dbReference type="Proteomes" id="UP000032068"/>
    </source>
</evidence>
<dbReference type="InterPro" id="IPR019734">
    <property type="entry name" value="TPR_rpt"/>
</dbReference>
<name>A0A0D0I8G3_9PSED</name>
<comment type="caution">
    <text evidence="2">The sequence shown here is derived from an EMBL/GenBank/DDBJ whole genome shotgun (WGS) entry which is preliminary data.</text>
</comment>
<gene>
    <name evidence="2" type="ORF">RU08_24035</name>
</gene>
<dbReference type="Proteomes" id="UP000032068">
    <property type="component" value="Unassembled WGS sequence"/>
</dbReference>
<dbReference type="SUPFAM" id="SSF48452">
    <property type="entry name" value="TPR-like"/>
    <property type="match status" value="4"/>
</dbReference>
<sequence>MSVFNPHSQTPSPALLERLDALVDRGLLLQAYALASEQGDPRYWQGAEAMTSFARLAGHVGAPRLADALNWLAYRRYPQSSHARLRYARMLFARRGHYRAWRLFQSFGDWLPPEQGLRAEWLSFKGFLYASLRDFQAAEALFEEARALSDDDPWLLVERSHALEQEDRREEALALCEQVLDSRPDFRSALMQAASLQLQLGHADAALQLMRRGARDMQSPGICAHLVDHLIERGLLDEASSWLDHIQTLEPITERRRTDWAAARRCDIACLQGDYAAARELAGKAGGGFYLNVQTRLAEPTGRRQVLPVRFVRQHHMTCVPATLTAISDYWGLPVEHLEVAEEICYDGTSHQAERAWAERNGYLAVEFTADWATTRALIDRGVPFTLTLQYTGSGHLQALVGYDEPRGTLLVRDPAQPQHGEYLAEELFEAQRASGPRGMLLLPAAEAGRLEGLVLPDRDLWDLYYRFTSALEVHRRDEALTAYQALQALAAEHRLTRQAQRSLGWYDGQEREVLQGTEALLKQFPEDSNLILAKANSLAQLQPRSVQLDWLAGHCQERWNEPTISVRYAELLSEDGRTHEQVSGILERVLLQTSTQARAWNALASLRWGENLREQACELYRIAACLHASHEGYSVQYFRALRALGRTAEGLQFLERRQAQLGRLAAAPSLTLSEMLDELLRPYDAQALLEQALEQRPEDGELLLGLAEYHGRNGDIDACQALLARAEPRCRRAWWLRAAVKQGMRRAADVLQTLEWAREAAALEPLSVAAQRMCVTLLEQSEGSEAADQYVEELAGQYPHHLGIAELQVERAQRRSLPAAEQALRRLLENHPQYSWALRELAICLARQGRRDEALQLCEQAGQVDMQSTFYHSTRGFVLLQDGRREAAREAMRLALRLSVDNDYASNVLLDTCDGQQQATQTLAEIHAELVRQVTFGDGWLAYEQQAQRLLEPQVLLDQLREALEQREDLWHLWVVVARQLARMDQHEAAAATLRQAIERFPLLPRLSLELARLHKHLGELDACYETLQESLRINPLWTPSVSLYVDCLLEQDDRLDEAERMLRQVLSRAPENTELRVYLAYVLGRRDAFAEAADQAERVLRDEPGNEWAWNQLRHYAGTLQCEQRPLQLARELVESRPGDSDAWIALADQESDLAERERALREALRYSPRHRAINGRLLDLLLEAGRHDDMRRVLAAPYWEGKPPIDMALYGPRALRAEGDGPGAIAALRDLLTQHPDSYQGWRHLADWHDEDGDHPAYIGAAREMVRLEPQVAMAHGFLGHALLLHGDKAQALPAFERAWALDARYSFAAFNAFDLVAELQGTGAALQRLDALLETGDQVAAWGRVLPLSRASGERELQRRALTFLASEAAAESRWDDDVTDFAVREPLLREVLDAGIADGSLHSAAVETWLSWRTHDLLSNLTLSYAFRKALRNDPRHAAKCAMFRILGRTPHANRILLGSVLNSCRQAIAEEADVWGAASYALVESKRYRLLFDTLGDWQRPDAPAWALGNLALGYRVRGMDDTAAAISRQALERDPREADAMVWLAVDAALAGDQEALGGWLERLEGASMRNYYRALLNLAEACADAVTPDQARERLQQGEDLAGPKHLAFWRLRQRVGVRLGLHGELLSARWRWRLRRWWKG</sequence>
<feature type="domain" description="Peptidase C39-like" evidence="1">
    <location>
        <begin position="308"/>
        <end position="416"/>
    </location>
</feature>
<proteinExistence type="predicted"/>
<organism evidence="2 3">
    <name type="scientific">Pseudomonas fulva</name>
    <dbReference type="NCBI Taxonomy" id="47880"/>
    <lineage>
        <taxon>Bacteria</taxon>
        <taxon>Pseudomonadati</taxon>
        <taxon>Pseudomonadota</taxon>
        <taxon>Gammaproteobacteria</taxon>
        <taxon>Pseudomonadales</taxon>
        <taxon>Pseudomonadaceae</taxon>
        <taxon>Pseudomonas</taxon>
    </lineage>
</organism>
<dbReference type="Gene3D" id="1.25.40.10">
    <property type="entry name" value="Tetratricopeptide repeat domain"/>
    <property type="match status" value="5"/>
</dbReference>
<dbReference type="PANTHER" id="PTHR12558">
    <property type="entry name" value="CELL DIVISION CYCLE 16,23,27"/>
    <property type="match status" value="1"/>
</dbReference>
<dbReference type="Pfam" id="PF13529">
    <property type="entry name" value="Peptidase_C39_2"/>
    <property type="match status" value="1"/>
</dbReference>
<accession>A0A0D0I8G3</accession>
<evidence type="ECO:0000259" key="1">
    <source>
        <dbReference type="Pfam" id="PF13529"/>
    </source>
</evidence>
<dbReference type="EMBL" id="JXQW01000110">
    <property type="protein sequence ID" value="KIP89117.1"/>
    <property type="molecule type" value="Genomic_DNA"/>
</dbReference>
<dbReference type="PANTHER" id="PTHR12558:SF13">
    <property type="entry name" value="CELL DIVISION CYCLE PROTEIN 27 HOMOLOG"/>
    <property type="match status" value="1"/>
</dbReference>
<dbReference type="Gene3D" id="3.90.70.10">
    <property type="entry name" value="Cysteine proteinases"/>
    <property type="match status" value="1"/>
</dbReference>
<dbReference type="RefSeq" id="WP_042556408.1">
    <property type="nucleotide sequence ID" value="NZ_JXQW01000110.1"/>
</dbReference>
<evidence type="ECO:0000313" key="2">
    <source>
        <dbReference type="EMBL" id="KIP89117.1"/>
    </source>
</evidence>